<organism evidence="1 2">
    <name type="scientific">Rhizopogon vinicolor AM-OR11-026</name>
    <dbReference type="NCBI Taxonomy" id="1314800"/>
    <lineage>
        <taxon>Eukaryota</taxon>
        <taxon>Fungi</taxon>
        <taxon>Dikarya</taxon>
        <taxon>Basidiomycota</taxon>
        <taxon>Agaricomycotina</taxon>
        <taxon>Agaricomycetes</taxon>
        <taxon>Agaricomycetidae</taxon>
        <taxon>Boletales</taxon>
        <taxon>Suillineae</taxon>
        <taxon>Rhizopogonaceae</taxon>
        <taxon>Rhizopogon</taxon>
    </lineage>
</organism>
<reference evidence="1 2" key="1">
    <citation type="submission" date="2016-06" db="EMBL/GenBank/DDBJ databases">
        <title>Comparative genomics of the ectomycorrhizal sister species Rhizopogon vinicolor and Rhizopogon vesiculosus (Basidiomycota: Boletales) reveals a divergence of the mating type B locus.</title>
        <authorList>
            <consortium name="DOE Joint Genome Institute"/>
            <person name="Mujic A.B."/>
            <person name="Kuo A."/>
            <person name="Tritt A."/>
            <person name="Lipzen A."/>
            <person name="Chen C."/>
            <person name="Johnson J."/>
            <person name="Sharma A."/>
            <person name="Barry K."/>
            <person name="Grigoriev I.V."/>
            <person name="Spatafora J.W."/>
        </authorList>
    </citation>
    <scope>NUCLEOTIDE SEQUENCE [LARGE SCALE GENOMIC DNA]</scope>
    <source>
        <strain evidence="1 2">AM-OR11-026</strain>
    </source>
</reference>
<protein>
    <submittedName>
        <fullName evidence="1">Uncharacterized protein</fullName>
    </submittedName>
</protein>
<dbReference type="OrthoDB" id="407298at2759"/>
<sequence length="184" mass="20325">MNGQIFPGFSTSCMASITASTADPNVAYWRTYVQYPTDGLIHELALNDANSLNYIDNAFTIGPRPRLNTPIAAVNWNGLEEASTPMMCTTDVALTTSQVRVYYITQDNKVQELQWTNHTWVVGPILGDVIFGSIALYAQVRAGGATLAELRIGYQCPANPNTITESYFIPSQSRWGVRTYPSMM</sequence>
<dbReference type="InParanoid" id="A0A1B7MUD1"/>
<name>A0A1B7MUD1_9AGAM</name>
<dbReference type="EMBL" id="KV448436">
    <property type="protein sequence ID" value="OAX36180.1"/>
    <property type="molecule type" value="Genomic_DNA"/>
</dbReference>
<keyword evidence="2" id="KW-1185">Reference proteome</keyword>
<dbReference type="Proteomes" id="UP000092154">
    <property type="component" value="Unassembled WGS sequence"/>
</dbReference>
<evidence type="ECO:0000313" key="2">
    <source>
        <dbReference type="Proteomes" id="UP000092154"/>
    </source>
</evidence>
<accession>A0A1B7MUD1</accession>
<evidence type="ECO:0000313" key="1">
    <source>
        <dbReference type="EMBL" id="OAX36180.1"/>
    </source>
</evidence>
<dbReference type="AlphaFoldDB" id="A0A1B7MUD1"/>
<dbReference type="Gene3D" id="2.120.10.70">
    <property type="entry name" value="Fucose-specific lectin"/>
    <property type="match status" value="1"/>
</dbReference>
<gene>
    <name evidence="1" type="ORF">K503DRAFT_322791</name>
</gene>
<proteinExistence type="predicted"/>